<feature type="compositionally biased region" description="Basic and acidic residues" evidence="8">
    <location>
        <begin position="132"/>
        <end position="147"/>
    </location>
</feature>
<dbReference type="InterPro" id="IPR058719">
    <property type="entry name" value="WHD_LYAR"/>
</dbReference>
<accession>A0A2G5F8A5</accession>
<evidence type="ECO:0000313" key="11">
    <source>
        <dbReference type="Proteomes" id="UP000230069"/>
    </source>
</evidence>
<dbReference type="Pfam" id="PF25879">
    <property type="entry name" value="WHD_LYAR"/>
    <property type="match status" value="1"/>
</dbReference>
<keyword evidence="5" id="KW-0862">Zinc</keyword>
<dbReference type="FunFam" id="3.30.160.60:FF:001583">
    <property type="entry name" value="UBP1-associated proteins 1C"/>
    <property type="match status" value="1"/>
</dbReference>
<dbReference type="GO" id="GO:0003677">
    <property type="term" value="F:DNA binding"/>
    <property type="evidence" value="ECO:0007669"/>
    <property type="project" value="InterPro"/>
</dbReference>
<dbReference type="OrthoDB" id="21474at2759"/>
<dbReference type="InterPro" id="IPR013087">
    <property type="entry name" value="Znf_C2H2_type"/>
</dbReference>
<protein>
    <recommendedName>
        <fullName evidence="9">U1-type domain-containing protein</fullName>
    </recommendedName>
</protein>
<sequence length="316" mass="35021">MVWFQCEDCGENLKKPKLLNHFRGCSANKLSCIDCGETFGQQSVQGHTQCITEAEKYGPKAQGKAPNGTPAKSSNDSKKKPDVDINVGLSSRPPWFCSLCNTSATSKQTLMLHADGKKHRAKARAFHASKQPPKEINDLTSDTKHSASELCKGDSVPTEPEKESKEQDFSKSTSMNTGAENGTKPSEKKRKVVDTVGGNSEKKEDIKDSGEVIQAKRKKTKHLDADEEQNINITGDAEEIKSKKIKWKKLITSILRSQNPEGVMKMKKLQKLVFKSLQESGQTEDENQLKENLVDKINSSSRFTVNNKLVRLVAKS</sequence>
<evidence type="ECO:0000256" key="5">
    <source>
        <dbReference type="ARBA" id="ARBA00022833"/>
    </source>
</evidence>
<evidence type="ECO:0000259" key="9">
    <source>
        <dbReference type="SMART" id="SM00451"/>
    </source>
</evidence>
<dbReference type="InterPro" id="IPR014898">
    <property type="entry name" value="Znf_C2H2_LYAR"/>
</dbReference>
<name>A0A2G5F8A5_AQUCA</name>
<dbReference type="Proteomes" id="UP000230069">
    <property type="component" value="Unassembled WGS sequence"/>
</dbReference>
<evidence type="ECO:0000256" key="4">
    <source>
        <dbReference type="ARBA" id="ARBA00022771"/>
    </source>
</evidence>
<dbReference type="EMBL" id="KZ305018">
    <property type="protein sequence ID" value="PIA64228.1"/>
    <property type="molecule type" value="Genomic_DNA"/>
</dbReference>
<dbReference type="GO" id="GO:0000122">
    <property type="term" value="P:negative regulation of transcription by RNA polymerase II"/>
    <property type="evidence" value="ECO:0007669"/>
    <property type="project" value="TreeGrafter"/>
</dbReference>
<proteinExistence type="predicted"/>
<evidence type="ECO:0000256" key="2">
    <source>
        <dbReference type="ARBA" id="ARBA00022723"/>
    </source>
</evidence>
<dbReference type="InterPro" id="IPR036236">
    <property type="entry name" value="Znf_C2H2_sf"/>
</dbReference>
<evidence type="ECO:0000256" key="7">
    <source>
        <dbReference type="PROSITE-ProRule" id="PRU01145"/>
    </source>
</evidence>
<keyword evidence="3" id="KW-0677">Repeat</keyword>
<comment type="subcellular location">
    <subcellularLocation>
        <location evidence="1">Nucleus</location>
    </subcellularLocation>
</comment>
<dbReference type="GO" id="GO:0006364">
    <property type="term" value="P:rRNA processing"/>
    <property type="evidence" value="ECO:0007669"/>
    <property type="project" value="TreeGrafter"/>
</dbReference>
<feature type="region of interest" description="Disordered" evidence="8">
    <location>
        <begin position="114"/>
        <end position="210"/>
    </location>
</feature>
<dbReference type="InterPro" id="IPR003604">
    <property type="entry name" value="Matrin/U1-like-C_Znf_C2H2"/>
</dbReference>
<keyword evidence="4 7" id="KW-0863">Zinc-finger</keyword>
<keyword evidence="6" id="KW-0539">Nucleus</keyword>
<dbReference type="SUPFAM" id="SSF57667">
    <property type="entry name" value="beta-beta-alpha zinc fingers"/>
    <property type="match status" value="3"/>
</dbReference>
<dbReference type="GO" id="GO:0008270">
    <property type="term" value="F:zinc ion binding"/>
    <property type="evidence" value="ECO:0007669"/>
    <property type="project" value="UniProtKB-KW"/>
</dbReference>
<dbReference type="InterPro" id="IPR039999">
    <property type="entry name" value="LYAR"/>
</dbReference>
<dbReference type="FunFam" id="3.30.1490.490:FF:000001">
    <property type="entry name" value="cell growth-regulating nucleolar protein-like"/>
    <property type="match status" value="1"/>
</dbReference>
<feature type="compositionally biased region" description="Polar residues" evidence="8">
    <location>
        <begin position="170"/>
        <end position="184"/>
    </location>
</feature>
<gene>
    <name evidence="10" type="ORF">AQUCO_00100013v1</name>
</gene>
<dbReference type="InParanoid" id="A0A2G5F8A5"/>
<dbReference type="SMART" id="SM00451">
    <property type="entry name" value="ZnF_U1"/>
    <property type="match status" value="1"/>
</dbReference>
<feature type="compositionally biased region" description="Basic and acidic residues" evidence="8">
    <location>
        <begin position="200"/>
        <end position="210"/>
    </location>
</feature>
<dbReference type="AlphaFoldDB" id="A0A2G5F8A5"/>
<feature type="domain" description="U1-type" evidence="9">
    <location>
        <begin position="92"/>
        <end position="126"/>
    </location>
</feature>
<evidence type="ECO:0000256" key="3">
    <source>
        <dbReference type="ARBA" id="ARBA00022737"/>
    </source>
</evidence>
<dbReference type="PANTHER" id="PTHR13100:SF10">
    <property type="entry name" value="CELL GROWTH-REGULATING NUCLEOLAR PROTEIN"/>
    <property type="match status" value="1"/>
</dbReference>
<dbReference type="Pfam" id="PF08790">
    <property type="entry name" value="zf-LYAR"/>
    <property type="match status" value="1"/>
</dbReference>
<dbReference type="Gene3D" id="3.30.1490.490">
    <property type="match status" value="1"/>
</dbReference>
<dbReference type="FunCoup" id="A0A2G5F8A5">
    <property type="interactions" value="1584"/>
</dbReference>
<evidence type="ECO:0000256" key="6">
    <source>
        <dbReference type="ARBA" id="ARBA00023242"/>
    </source>
</evidence>
<evidence type="ECO:0000256" key="8">
    <source>
        <dbReference type="SAM" id="MobiDB-lite"/>
    </source>
</evidence>
<dbReference type="GO" id="GO:0005730">
    <property type="term" value="C:nucleolus"/>
    <property type="evidence" value="ECO:0007669"/>
    <property type="project" value="TreeGrafter"/>
</dbReference>
<organism evidence="10 11">
    <name type="scientific">Aquilegia coerulea</name>
    <name type="common">Rocky mountain columbine</name>
    <dbReference type="NCBI Taxonomy" id="218851"/>
    <lineage>
        <taxon>Eukaryota</taxon>
        <taxon>Viridiplantae</taxon>
        <taxon>Streptophyta</taxon>
        <taxon>Embryophyta</taxon>
        <taxon>Tracheophyta</taxon>
        <taxon>Spermatophyta</taxon>
        <taxon>Magnoliopsida</taxon>
        <taxon>Ranunculales</taxon>
        <taxon>Ranunculaceae</taxon>
        <taxon>Thalictroideae</taxon>
        <taxon>Aquilegia</taxon>
    </lineage>
</organism>
<keyword evidence="2" id="KW-0479">Metal-binding</keyword>
<feature type="compositionally biased region" description="Basic residues" evidence="8">
    <location>
        <begin position="116"/>
        <end position="127"/>
    </location>
</feature>
<dbReference type="Gene3D" id="3.30.160.60">
    <property type="entry name" value="Classic Zinc Finger"/>
    <property type="match status" value="1"/>
</dbReference>
<dbReference type="PANTHER" id="PTHR13100">
    <property type="entry name" value="CELL GROWTH-REGULATING NUCLEOLAR PROTEIN LYAR"/>
    <property type="match status" value="1"/>
</dbReference>
<feature type="region of interest" description="Disordered" evidence="8">
    <location>
        <begin position="57"/>
        <end position="85"/>
    </location>
</feature>
<evidence type="ECO:0000256" key="1">
    <source>
        <dbReference type="ARBA" id="ARBA00004123"/>
    </source>
</evidence>
<feature type="compositionally biased region" description="Basic and acidic residues" evidence="8">
    <location>
        <begin position="159"/>
        <end position="169"/>
    </location>
</feature>
<evidence type="ECO:0000313" key="10">
    <source>
        <dbReference type="EMBL" id="PIA64228.1"/>
    </source>
</evidence>
<reference evidence="10 11" key="1">
    <citation type="submission" date="2017-09" db="EMBL/GenBank/DDBJ databases">
        <title>WGS assembly of Aquilegia coerulea Goldsmith.</title>
        <authorList>
            <person name="Hodges S."/>
            <person name="Kramer E."/>
            <person name="Nordborg M."/>
            <person name="Tomkins J."/>
            <person name="Borevitz J."/>
            <person name="Derieg N."/>
            <person name="Yan J."/>
            <person name="Mihaltcheva S."/>
            <person name="Hayes R.D."/>
            <person name="Rokhsar D."/>
        </authorList>
    </citation>
    <scope>NUCLEOTIDE SEQUENCE [LARGE SCALE GENOMIC DNA]</scope>
    <source>
        <strain evidence="11">cv. Goldsmith</strain>
    </source>
</reference>
<keyword evidence="11" id="KW-1185">Reference proteome</keyword>
<dbReference type="Pfam" id="PF12874">
    <property type="entry name" value="zf-met"/>
    <property type="match status" value="1"/>
</dbReference>
<dbReference type="STRING" id="218851.A0A2G5F8A5"/>
<dbReference type="PROSITE" id="PS51804">
    <property type="entry name" value="ZF_C2HC_LYAR"/>
    <property type="match status" value="2"/>
</dbReference>